<protein>
    <submittedName>
        <fullName evidence="3">Helix-turn-helix transcriptional regulator</fullName>
    </submittedName>
</protein>
<dbReference type="InterPro" id="IPR001387">
    <property type="entry name" value="Cro/C1-type_HTH"/>
</dbReference>
<evidence type="ECO:0000256" key="1">
    <source>
        <dbReference type="ARBA" id="ARBA00023125"/>
    </source>
</evidence>
<dbReference type="PANTHER" id="PTHR46558">
    <property type="entry name" value="TRACRIPTIONAL REGULATORY PROTEIN-RELATED-RELATED"/>
    <property type="match status" value="1"/>
</dbReference>
<organism evidence="3 4">
    <name type="scientific">Acetobacter sacchari</name>
    <dbReference type="NCBI Taxonomy" id="2661687"/>
    <lineage>
        <taxon>Bacteria</taxon>
        <taxon>Pseudomonadati</taxon>
        <taxon>Pseudomonadota</taxon>
        <taxon>Alphaproteobacteria</taxon>
        <taxon>Acetobacterales</taxon>
        <taxon>Acetobacteraceae</taxon>
        <taxon>Acetobacter</taxon>
    </lineage>
</organism>
<dbReference type="SUPFAM" id="SSF47413">
    <property type="entry name" value="lambda repressor-like DNA-binding domains"/>
    <property type="match status" value="1"/>
</dbReference>
<sequence length="104" mass="11653">MTMAERLRTLREHATLSQAEVAAALDVSIPTISEWEKGKKKPSRERIPGLARLYKVSSDYILLGKDIDLNTPEVDDINELVRLFRSADQKIKDAVITILKSSSS</sequence>
<dbReference type="CDD" id="cd00093">
    <property type="entry name" value="HTH_XRE"/>
    <property type="match status" value="1"/>
</dbReference>
<keyword evidence="1" id="KW-0238">DNA-binding</keyword>
<keyword evidence="4" id="KW-1185">Reference proteome</keyword>
<evidence type="ECO:0000313" key="3">
    <source>
        <dbReference type="EMBL" id="MBO1361510.1"/>
    </source>
</evidence>
<dbReference type="RefSeq" id="WP_207883314.1">
    <property type="nucleotide sequence ID" value="NZ_JAFVMF010000024.1"/>
</dbReference>
<evidence type="ECO:0000259" key="2">
    <source>
        <dbReference type="PROSITE" id="PS50943"/>
    </source>
</evidence>
<dbReference type="PROSITE" id="PS50943">
    <property type="entry name" value="HTH_CROC1"/>
    <property type="match status" value="1"/>
</dbReference>
<dbReference type="Proteomes" id="UP000664771">
    <property type="component" value="Unassembled WGS sequence"/>
</dbReference>
<dbReference type="EMBL" id="JAFVMF010000024">
    <property type="protein sequence ID" value="MBO1361510.1"/>
    <property type="molecule type" value="Genomic_DNA"/>
</dbReference>
<dbReference type="InterPro" id="IPR010982">
    <property type="entry name" value="Lambda_DNA-bd_dom_sf"/>
</dbReference>
<dbReference type="Pfam" id="PF13560">
    <property type="entry name" value="HTH_31"/>
    <property type="match status" value="1"/>
</dbReference>
<reference evidence="3 4" key="1">
    <citation type="submission" date="2021-03" db="EMBL/GenBank/DDBJ databases">
        <title>The complete genome sequence of Acetobacter sacchari TBRC 11175.</title>
        <authorList>
            <person name="Charoenyingcharoen P."/>
            <person name="Yukphan P."/>
        </authorList>
    </citation>
    <scope>NUCLEOTIDE SEQUENCE [LARGE SCALE GENOMIC DNA]</scope>
    <source>
        <strain evidence="3 4">TBRC 11175</strain>
    </source>
</reference>
<accession>A0ABS3M013</accession>
<evidence type="ECO:0000313" key="4">
    <source>
        <dbReference type="Proteomes" id="UP000664771"/>
    </source>
</evidence>
<comment type="caution">
    <text evidence="3">The sequence shown here is derived from an EMBL/GenBank/DDBJ whole genome shotgun (WGS) entry which is preliminary data.</text>
</comment>
<dbReference type="Gene3D" id="1.10.260.40">
    <property type="entry name" value="lambda repressor-like DNA-binding domains"/>
    <property type="match status" value="1"/>
</dbReference>
<dbReference type="SMART" id="SM00530">
    <property type="entry name" value="HTH_XRE"/>
    <property type="match status" value="1"/>
</dbReference>
<feature type="domain" description="HTH cro/C1-type" evidence="2">
    <location>
        <begin position="7"/>
        <end position="61"/>
    </location>
</feature>
<name>A0ABS3M013_9PROT</name>
<proteinExistence type="predicted"/>
<dbReference type="PANTHER" id="PTHR46558:SF13">
    <property type="entry name" value="HTH-TYPE TRANSCRIPTIONAL REGULATOR IMMR"/>
    <property type="match status" value="1"/>
</dbReference>
<gene>
    <name evidence="3" type="ORF">J2D73_17125</name>
</gene>